<dbReference type="InterPro" id="IPR013431">
    <property type="entry name" value="Delta_60_rpt"/>
</dbReference>
<dbReference type="Pfam" id="PF17164">
    <property type="entry name" value="DUF5122"/>
    <property type="match status" value="2"/>
</dbReference>
<dbReference type="SUPFAM" id="SSF50998">
    <property type="entry name" value="Quinoprotein alcohol dehydrogenase-like"/>
    <property type="match status" value="1"/>
</dbReference>
<organism evidence="1 2">
    <name type="scientific">Pilimelia columellifera subsp. columellifera</name>
    <dbReference type="NCBI Taxonomy" id="706583"/>
    <lineage>
        <taxon>Bacteria</taxon>
        <taxon>Bacillati</taxon>
        <taxon>Actinomycetota</taxon>
        <taxon>Actinomycetes</taxon>
        <taxon>Micromonosporales</taxon>
        <taxon>Micromonosporaceae</taxon>
        <taxon>Pilimelia</taxon>
    </lineage>
</organism>
<keyword evidence="2" id="KW-1185">Reference proteome</keyword>
<evidence type="ECO:0000313" key="1">
    <source>
        <dbReference type="EMBL" id="GAA2518481.1"/>
    </source>
</evidence>
<protein>
    <recommendedName>
        <fullName evidence="3">Pyrroloquinoline-quinone binding quinoprotein</fullName>
    </recommendedName>
</protein>
<dbReference type="InterPro" id="IPR015943">
    <property type="entry name" value="WD40/YVTN_repeat-like_dom_sf"/>
</dbReference>
<gene>
    <name evidence="1" type="ORF">GCM10010201_14280</name>
</gene>
<proteinExistence type="predicted"/>
<evidence type="ECO:0000313" key="2">
    <source>
        <dbReference type="Proteomes" id="UP001499978"/>
    </source>
</evidence>
<dbReference type="EMBL" id="BAAARY010000005">
    <property type="protein sequence ID" value="GAA2518481.1"/>
    <property type="molecule type" value="Genomic_DNA"/>
</dbReference>
<dbReference type="InterPro" id="IPR011047">
    <property type="entry name" value="Quinoprotein_ADH-like_sf"/>
</dbReference>
<comment type="caution">
    <text evidence="1">The sequence shown here is derived from an EMBL/GenBank/DDBJ whole genome shotgun (WGS) entry which is preliminary data.</text>
</comment>
<accession>A0ABP6ALZ1</accession>
<evidence type="ECO:0008006" key="3">
    <source>
        <dbReference type="Google" id="ProtNLM"/>
    </source>
</evidence>
<dbReference type="RefSeq" id="WP_344170155.1">
    <property type="nucleotide sequence ID" value="NZ_BAAARY010000005.1"/>
</dbReference>
<dbReference type="Gene3D" id="2.130.10.10">
    <property type="entry name" value="YVTN repeat-like/Quinoprotein amine dehydrogenase"/>
    <property type="match status" value="1"/>
</dbReference>
<dbReference type="Proteomes" id="UP001499978">
    <property type="component" value="Unassembled WGS sequence"/>
</dbReference>
<sequence>MEYTILGDSKAKGPLRPLPSLAAAFSVVLTTVLSLVAPAPAATAQAAATGTVLGGVPIDTPHVNGTVWATAYGGDTVYLGGDFTAVIVAGRAHVRAGLAAFDAATGALLPWAPVANGRVRAIAADGDHVHIAGSFSQMNGLPRDSLASVTVESGTVLPFRHFVSGQPYSVAVHSGRLYIGGAFTAVDGQSRGNLAAFNLATGLLDPAWRPTADDHVNGLAINSGRLYVGGKFHTIDGQRGVRRIAALNPATGAIDPGFRSSLVYAVIGLGVNQGGVYAAVAGPGGRLTAMAHTGAVRWSITTDGDPQAVALLDGIVYVGGHFDNVCRTSRVASTNGDCLDGRTTRVKLAAVTEDGVLTPWIADGNGVTGVHTLTADPTRRRLAAGGAFTTINREPRARFAQFA</sequence>
<reference evidence="2" key="1">
    <citation type="journal article" date="2019" name="Int. J. Syst. Evol. Microbiol.">
        <title>The Global Catalogue of Microorganisms (GCM) 10K type strain sequencing project: providing services to taxonomists for standard genome sequencing and annotation.</title>
        <authorList>
            <consortium name="The Broad Institute Genomics Platform"/>
            <consortium name="The Broad Institute Genome Sequencing Center for Infectious Disease"/>
            <person name="Wu L."/>
            <person name="Ma J."/>
        </authorList>
    </citation>
    <scope>NUCLEOTIDE SEQUENCE [LARGE SCALE GENOMIC DNA]</scope>
    <source>
        <strain evidence="2">JCM 3367</strain>
    </source>
</reference>
<name>A0ABP6ALZ1_9ACTN</name>